<dbReference type="AlphaFoldDB" id="B1L7K6"/>
<dbReference type="RefSeq" id="WP_012308730.1">
    <property type="nucleotide sequence ID" value="NC_010482.1"/>
</dbReference>
<gene>
    <name evidence="2" type="ordered locus">Kcr_0073</name>
</gene>
<feature type="domain" description="CoA-binding" evidence="1">
    <location>
        <begin position="11"/>
        <end position="106"/>
    </location>
</feature>
<reference evidence="2 3" key="1">
    <citation type="journal article" date="2008" name="Proc. Natl. Acad. Sci. U.S.A.">
        <title>A korarchaeal genome reveals new insights into the evolution of the Archaea.</title>
        <authorList>
            <person name="Elkins J.G."/>
            <person name="Podar M."/>
            <person name="Graham D.E."/>
            <person name="Makarova K.S."/>
            <person name="Wolf Y."/>
            <person name="Randau L."/>
            <person name="Hedlund B.P."/>
            <person name="Brochier-Armanet C."/>
            <person name="Kunin V."/>
            <person name="Anderson I."/>
            <person name="Lapidus A."/>
            <person name="Goltsman E."/>
            <person name="Barry K."/>
            <person name="Koonin E.V."/>
            <person name="Hugenholtz P."/>
            <person name="Kyrpides N."/>
            <person name="Wanner G."/>
            <person name="Richardson P."/>
            <person name="Keller M."/>
            <person name="Stetter K.O."/>
        </authorList>
    </citation>
    <scope>NUCLEOTIDE SEQUENCE [LARGE SCALE GENOMIC DNA]</scope>
    <source>
        <strain evidence="3">OPF8</strain>
    </source>
</reference>
<dbReference type="InterPro" id="IPR016102">
    <property type="entry name" value="Succinyl-CoA_synth-like"/>
</dbReference>
<dbReference type="InParanoid" id="B1L7K6"/>
<sequence>MKNTKGNLESLFNPKSIAMVGVSKTPGKLGYEVMNNLLKCGFRGPIYPISHRYSEVQDIRSYKSVLDVTDEIDLAVVSAPESYVPKILEELGAKGVRSAIILSGRRMSPLREAISEVSRKHGMRILGPSSLGVYYPKNRINVSPVPLNSGGRGIALISESKTLGISMIDFGISEGFEFSAVVGTGGKADIEEEDLLSYLSEDDDTKSIMIHMETLGDQKKFMESVREALKRKPIIIVTGSAEIRRKLEPLRKEIPITNDFIAAFDIAAAFLGKEIRGKRALVVSNSSGAGNLLVESLENTSLEIPNLSDASIDDMRIFMPEGSFHRNPIDLTPEASPEIFRGILESSMNSSEIDLIILIYCGTNPMYLEKLQTMLLEMRDLMDKPVIPVFLGGDLSREVARRLRRDGIPSYVNIANVGKALDFAARYFESH</sequence>
<dbReference type="STRING" id="374847.Kcr_0073"/>
<dbReference type="OrthoDB" id="18103at2157"/>
<dbReference type="EnsemblBacteria" id="ACB06833">
    <property type="protein sequence ID" value="ACB06833"/>
    <property type="gene ID" value="Kcr_0073"/>
</dbReference>
<dbReference type="InterPro" id="IPR003781">
    <property type="entry name" value="CoA-bd"/>
</dbReference>
<organism evidence="2 3">
    <name type="scientific">Korarchaeum cryptofilum (strain OPF8)</name>
    <dbReference type="NCBI Taxonomy" id="374847"/>
    <lineage>
        <taxon>Archaea</taxon>
        <taxon>Thermoproteota</taxon>
        <taxon>Candidatus Korarchaeia</taxon>
        <taxon>Candidatus Korarchaeales</taxon>
        <taxon>Candidatus Korarchaeaceae</taxon>
        <taxon>Candidatus Korarchaeum</taxon>
    </lineage>
</organism>
<dbReference type="Gene3D" id="3.40.50.720">
    <property type="entry name" value="NAD(P)-binding Rossmann-like Domain"/>
    <property type="match status" value="1"/>
</dbReference>
<dbReference type="PANTHER" id="PTHR42793:SF1">
    <property type="entry name" value="PEPTIDYL-LYSINE N-ACETYLTRANSFERASE PATZ"/>
    <property type="match status" value="1"/>
</dbReference>
<dbReference type="InterPro" id="IPR032875">
    <property type="entry name" value="Succ_CoA_lig_flav_dom"/>
</dbReference>
<evidence type="ECO:0000259" key="1">
    <source>
        <dbReference type="SMART" id="SM00881"/>
    </source>
</evidence>
<accession>B1L7K6</accession>
<protein>
    <submittedName>
        <fullName evidence="2">Acyl-CoA synthetase (NDP forming)</fullName>
    </submittedName>
</protein>
<dbReference type="GeneID" id="6093362"/>
<dbReference type="PhylomeDB" id="B1L7K6"/>
<dbReference type="eggNOG" id="arCOG01340">
    <property type="taxonomic scope" value="Archaea"/>
</dbReference>
<dbReference type="Pfam" id="PF13380">
    <property type="entry name" value="CoA_binding_2"/>
    <property type="match status" value="1"/>
</dbReference>
<proteinExistence type="predicted"/>
<evidence type="ECO:0000313" key="2">
    <source>
        <dbReference type="EMBL" id="ACB06833.1"/>
    </source>
</evidence>
<dbReference type="PANTHER" id="PTHR42793">
    <property type="entry name" value="COA BINDING DOMAIN CONTAINING PROTEIN"/>
    <property type="match status" value="1"/>
</dbReference>
<dbReference type="InterPro" id="IPR036291">
    <property type="entry name" value="NAD(P)-bd_dom_sf"/>
</dbReference>
<dbReference type="HOGENOM" id="CLU_007415_2_3_2"/>
<keyword evidence="3" id="KW-1185">Reference proteome</keyword>
<name>B1L7K6_KORCO</name>
<dbReference type="Pfam" id="PF13607">
    <property type="entry name" value="Succ_CoA_lig"/>
    <property type="match status" value="1"/>
</dbReference>
<evidence type="ECO:0000313" key="3">
    <source>
        <dbReference type="Proteomes" id="UP000001686"/>
    </source>
</evidence>
<dbReference type="GO" id="GO:0061733">
    <property type="term" value="F:protein-lysine-acetyltransferase activity"/>
    <property type="evidence" value="ECO:0000318"/>
    <property type="project" value="GO_Central"/>
</dbReference>
<dbReference type="SUPFAM" id="SSF52210">
    <property type="entry name" value="Succinyl-CoA synthetase domains"/>
    <property type="match status" value="2"/>
</dbReference>
<dbReference type="EMBL" id="CP000968">
    <property type="protein sequence ID" value="ACB06833.1"/>
    <property type="molecule type" value="Genomic_DNA"/>
</dbReference>
<dbReference type="Gene3D" id="3.40.50.261">
    <property type="entry name" value="Succinyl-CoA synthetase domains"/>
    <property type="match status" value="2"/>
</dbReference>
<dbReference type="Proteomes" id="UP000001686">
    <property type="component" value="Chromosome"/>
</dbReference>
<dbReference type="SMART" id="SM00881">
    <property type="entry name" value="CoA_binding"/>
    <property type="match status" value="1"/>
</dbReference>
<dbReference type="KEGG" id="kcr:Kcr_0073"/>
<dbReference type="SUPFAM" id="SSF51735">
    <property type="entry name" value="NAD(P)-binding Rossmann-fold domains"/>
    <property type="match status" value="1"/>
</dbReference>